<reference evidence="1 2" key="1">
    <citation type="submission" date="2024-11" db="EMBL/GenBank/DDBJ databases">
        <title>A near-complete genome assembly of Cinchona calisaya.</title>
        <authorList>
            <person name="Lian D.C."/>
            <person name="Zhao X.W."/>
            <person name="Wei L."/>
        </authorList>
    </citation>
    <scope>NUCLEOTIDE SEQUENCE [LARGE SCALE GENOMIC DNA]</scope>
    <source>
        <tissue evidence="1">Nenye</tissue>
    </source>
</reference>
<dbReference type="EMBL" id="JBJUIK010000009">
    <property type="protein sequence ID" value="KAL3518464.1"/>
    <property type="molecule type" value="Genomic_DNA"/>
</dbReference>
<protein>
    <submittedName>
        <fullName evidence="1">Uncharacterized protein</fullName>
    </submittedName>
</protein>
<evidence type="ECO:0000313" key="2">
    <source>
        <dbReference type="Proteomes" id="UP001630127"/>
    </source>
</evidence>
<evidence type="ECO:0000313" key="1">
    <source>
        <dbReference type="EMBL" id="KAL3518464.1"/>
    </source>
</evidence>
<accession>A0ABD2ZH80</accession>
<comment type="caution">
    <text evidence="1">The sequence shown here is derived from an EMBL/GenBank/DDBJ whole genome shotgun (WGS) entry which is preliminary data.</text>
</comment>
<gene>
    <name evidence="1" type="ORF">ACH5RR_021053</name>
</gene>
<proteinExistence type="predicted"/>
<keyword evidence="2" id="KW-1185">Reference proteome</keyword>
<sequence length="109" mass="12022">MGSSMVGESGFLNKNKAPIEDRQIVEVNTASVLKDQECSSKLIEPIKQSVDMFGMGISAKRNAEGDFNEILHSLKSTGGSRGNWQSRDFRLALEDCDLIDLCFVGYPFT</sequence>
<dbReference type="Proteomes" id="UP001630127">
    <property type="component" value="Unassembled WGS sequence"/>
</dbReference>
<dbReference type="AlphaFoldDB" id="A0ABD2ZH80"/>
<name>A0ABD2ZH80_9GENT</name>
<organism evidence="1 2">
    <name type="scientific">Cinchona calisaya</name>
    <dbReference type="NCBI Taxonomy" id="153742"/>
    <lineage>
        <taxon>Eukaryota</taxon>
        <taxon>Viridiplantae</taxon>
        <taxon>Streptophyta</taxon>
        <taxon>Embryophyta</taxon>
        <taxon>Tracheophyta</taxon>
        <taxon>Spermatophyta</taxon>
        <taxon>Magnoliopsida</taxon>
        <taxon>eudicotyledons</taxon>
        <taxon>Gunneridae</taxon>
        <taxon>Pentapetalae</taxon>
        <taxon>asterids</taxon>
        <taxon>lamiids</taxon>
        <taxon>Gentianales</taxon>
        <taxon>Rubiaceae</taxon>
        <taxon>Cinchonoideae</taxon>
        <taxon>Cinchoneae</taxon>
        <taxon>Cinchona</taxon>
    </lineage>
</organism>